<reference evidence="3 4" key="1">
    <citation type="submission" date="2019-04" db="EMBL/GenBank/DDBJ databases">
        <title>Step-wise assembly of the neonatal virome modulated by breast feeding.</title>
        <authorList>
            <person name="Liang G."/>
            <person name="Bushman F."/>
        </authorList>
    </citation>
    <scope>NUCLEOTIDE SEQUENCE [LARGE SCALE GENOMIC DNA]</scope>
    <source>
        <strain evidence="3 4">E3754</strain>
    </source>
</reference>
<dbReference type="AlphaFoldDB" id="A0AAP6RI48"/>
<dbReference type="Pfam" id="PF01832">
    <property type="entry name" value="Glucosaminidase"/>
    <property type="match status" value="1"/>
</dbReference>
<proteinExistence type="inferred from homology"/>
<evidence type="ECO:0000313" key="4">
    <source>
        <dbReference type="Proteomes" id="UP000429730"/>
    </source>
</evidence>
<dbReference type="Pfam" id="PF01551">
    <property type="entry name" value="Peptidase_M23"/>
    <property type="match status" value="1"/>
</dbReference>
<protein>
    <submittedName>
        <fullName evidence="3">Peptidoglycan DD-metalloendopeptidase family protein</fullName>
    </submittedName>
</protein>
<dbReference type="InterPro" id="IPR011055">
    <property type="entry name" value="Dup_hybrid_motif"/>
</dbReference>
<comment type="similarity">
    <text evidence="1">Belongs to the glycosyl hydrolase 73 family.</text>
</comment>
<feature type="domain" description="Mannosyl-glycoprotein endo-beta-N-acetylglucosamidase-like" evidence="2">
    <location>
        <begin position="168"/>
        <end position="308"/>
    </location>
</feature>
<name>A0AAP6RI48_ENTFL</name>
<dbReference type="PANTHER" id="PTHR21666">
    <property type="entry name" value="PEPTIDASE-RELATED"/>
    <property type="match status" value="1"/>
</dbReference>
<evidence type="ECO:0000256" key="1">
    <source>
        <dbReference type="ARBA" id="ARBA00010266"/>
    </source>
</evidence>
<dbReference type="SUPFAM" id="SSF51261">
    <property type="entry name" value="Duplicated hybrid motif"/>
    <property type="match status" value="1"/>
</dbReference>
<gene>
    <name evidence="3" type="ORF">GTI81_11615</name>
</gene>
<dbReference type="CDD" id="cd12797">
    <property type="entry name" value="M23_peptidase"/>
    <property type="match status" value="1"/>
</dbReference>
<dbReference type="Gene3D" id="2.70.70.10">
    <property type="entry name" value="Glucose Permease (Domain IIA)"/>
    <property type="match status" value="1"/>
</dbReference>
<evidence type="ECO:0000313" key="3">
    <source>
        <dbReference type="EMBL" id="MXS53363.1"/>
    </source>
</evidence>
<accession>A0AAP6RI48</accession>
<dbReference type="SMART" id="SM00047">
    <property type="entry name" value="LYZ2"/>
    <property type="match status" value="1"/>
</dbReference>
<evidence type="ECO:0000259" key="2">
    <source>
        <dbReference type="SMART" id="SM00047"/>
    </source>
</evidence>
<dbReference type="Gene3D" id="1.10.530.10">
    <property type="match status" value="1"/>
</dbReference>
<dbReference type="InterPro" id="IPR050570">
    <property type="entry name" value="Cell_wall_metabolism_enzyme"/>
</dbReference>
<dbReference type="InterPro" id="IPR002901">
    <property type="entry name" value="MGlyc_endo_b_GlcNAc-like_dom"/>
</dbReference>
<dbReference type="InterPro" id="IPR016047">
    <property type="entry name" value="M23ase_b-sheet_dom"/>
</dbReference>
<sequence length="430" mass="47244">MDRILRRGIMADTWLSPLAVSYQATQEWDEPDYLSGGQAGIHGGIDLAPKAGTNPPVYSAKSGTVEEVVPNHPIGGNYIVIRHMDNYWTYYGHLATINVSVGQQVTNQTVLGLCGATGGATGIHLHFEVWRGGKWQRINPREVINLDGSGRDSSNNGGNGGIYTGGALLNAGKSISESNIRLIISAGKKYNIKPSFMIAQMFIESHWGDPSISIVGSKDNNWAGISEPFSVPADLGINMSRGSARPVGEGGYYIHFATMNDFFKAYAFVLSKRNGLYNVEGANSIEEYCKGLFRIGGANSDYAATGYQNYFNMLIPTYNSINKQNPGKLAQIDASTEEITNNGGLTTMQCLYERPINPNTGALDINGSATTMMFCNGVNTRRVYHNDEVNIVKELYRKNNGKEIPVYYKKDWPKTSPWYIRLEAMFPVVK</sequence>
<dbReference type="EMBL" id="WVTJ01000023">
    <property type="protein sequence ID" value="MXS53363.1"/>
    <property type="molecule type" value="Genomic_DNA"/>
</dbReference>
<organism evidence="3 4">
    <name type="scientific">Enterococcus faecalis</name>
    <name type="common">Streptococcus faecalis</name>
    <dbReference type="NCBI Taxonomy" id="1351"/>
    <lineage>
        <taxon>Bacteria</taxon>
        <taxon>Bacillati</taxon>
        <taxon>Bacillota</taxon>
        <taxon>Bacilli</taxon>
        <taxon>Lactobacillales</taxon>
        <taxon>Enterococcaceae</taxon>
        <taxon>Enterococcus</taxon>
    </lineage>
</organism>
<comment type="caution">
    <text evidence="3">The sequence shown here is derived from an EMBL/GenBank/DDBJ whole genome shotgun (WGS) entry which is preliminary data.</text>
</comment>
<dbReference type="Proteomes" id="UP000429730">
    <property type="component" value="Unassembled WGS sequence"/>
</dbReference>
<dbReference type="GO" id="GO:0004222">
    <property type="term" value="F:metalloendopeptidase activity"/>
    <property type="evidence" value="ECO:0007669"/>
    <property type="project" value="TreeGrafter"/>
</dbReference>
<dbReference type="GO" id="GO:0004040">
    <property type="term" value="F:amidase activity"/>
    <property type="evidence" value="ECO:0007669"/>
    <property type="project" value="InterPro"/>
</dbReference>
<dbReference type="PANTHER" id="PTHR21666:SF286">
    <property type="entry name" value="LIPOPROTEIN NLPD"/>
    <property type="match status" value="1"/>
</dbReference>